<organism evidence="2 3">
    <name type="scientific">Amanita muscaria (strain Koide BX008)</name>
    <dbReference type="NCBI Taxonomy" id="946122"/>
    <lineage>
        <taxon>Eukaryota</taxon>
        <taxon>Fungi</taxon>
        <taxon>Dikarya</taxon>
        <taxon>Basidiomycota</taxon>
        <taxon>Agaricomycotina</taxon>
        <taxon>Agaricomycetes</taxon>
        <taxon>Agaricomycetidae</taxon>
        <taxon>Agaricales</taxon>
        <taxon>Pluteineae</taxon>
        <taxon>Amanitaceae</taxon>
        <taxon>Amanita</taxon>
    </lineage>
</organism>
<dbReference type="OrthoDB" id="74813at2759"/>
<keyword evidence="3" id="KW-1185">Reference proteome</keyword>
<accession>A0A0C2WS35</accession>
<name>A0A0C2WS35_AMAMK</name>
<evidence type="ECO:0000313" key="3">
    <source>
        <dbReference type="Proteomes" id="UP000054549"/>
    </source>
</evidence>
<proteinExistence type="predicted"/>
<evidence type="ECO:0000256" key="1">
    <source>
        <dbReference type="SAM" id="MobiDB-lite"/>
    </source>
</evidence>
<dbReference type="InParanoid" id="A0A0C2WS35"/>
<feature type="compositionally biased region" description="Basic and acidic residues" evidence="1">
    <location>
        <begin position="112"/>
        <end position="123"/>
    </location>
</feature>
<evidence type="ECO:0000313" key="2">
    <source>
        <dbReference type="EMBL" id="KIL59536.1"/>
    </source>
</evidence>
<gene>
    <name evidence="2" type="ORF">M378DRAFT_1003225</name>
</gene>
<dbReference type="AlphaFoldDB" id="A0A0C2WS35"/>
<protein>
    <submittedName>
        <fullName evidence="2">Uncharacterized protein</fullName>
    </submittedName>
</protein>
<dbReference type="HOGENOM" id="CLU_1209544_0_0_1"/>
<feature type="region of interest" description="Disordered" evidence="1">
    <location>
        <begin position="101"/>
        <end position="123"/>
    </location>
</feature>
<dbReference type="STRING" id="946122.A0A0C2WS35"/>
<reference evidence="2 3" key="1">
    <citation type="submission" date="2014-04" db="EMBL/GenBank/DDBJ databases">
        <title>Evolutionary Origins and Diversification of the Mycorrhizal Mutualists.</title>
        <authorList>
            <consortium name="DOE Joint Genome Institute"/>
            <consortium name="Mycorrhizal Genomics Consortium"/>
            <person name="Kohler A."/>
            <person name="Kuo A."/>
            <person name="Nagy L.G."/>
            <person name="Floudas D."/>
            <person name="Copeland A."/>
            <person name="Barry K.W."/>
            <person name="Cichocki N."/>
            <person name="Veneault-Fourrey C."/>
            <person name="LaButti K."/>
            <person name="Lindquist E.A."/>
            <person name="Lipzen A."/>
            <person name="Lundell T."/>
            <person name="Morin E."/>
            <person name="Murat C."/>
            <person name="Riley R."/>
            <person name="Ohm R."/>
            <person name="Sun H."/>
            <person name="Tunlid A."/>
            <person name="Henrissat B."/>
            <person name="Grigoriev I.V."/>
            <person name="Hibbett D.S."/>
            <person name="Martin F."/>
        </authorList>
    </citation>
    <scope>NUCLEOTIDE SEQUENCE [LARGE SCALE GENOMIC DNA]</scope>
    <source>
        <strain evidence="2 3">Koide BX008</strain>
    </source>
</reference>
<sequence>MMMSMRNKNKKKNFRQTMVAPAVRKIVFDDTGNAQSLGIVTPVPATTSSVVSLLHAQSTKTVQEDTTVDTSTSLPSRVLPPSELAAAGRLPSNMFVTSVEFGRQPKKKKKQNLKDTHEEEQISHELRVSQAYEDEDESRFEVANIDLPYGDEEESGNNGDVGEPQFDWGIAESNWERFSPVESLDQLRSGVLVCWQVRFSMRFYSPQRKRTELFSASQLIHKPSHLKIC</sequence>
<dbReference type="Proteomes" id="UP000054549">
    <property type="component" value="Unassembled WGS sequence"/>
</dbReference>
<dbReference type="EMBL" id="KN818314">
    <property type="protein sequence ID" value="KIL59536.1"/>
    <property type="molecule type" value="Genomic_DNA"/>
</dbReference>